<feature type="region of interest" description="Disordered" evidence="1">
    <location>
        <begin position="212"/>
        <end position="265"/>
    </location>
</feature>
<gene>
    <name evidence="2" type="ORF">MOBT1_001069</name>
</gene>
<dbReference type="Proteomes" id="UP001214603">
    <property type="component" value="Chromosome 1"/>
</dbReference>
<evidence type="ECO:0000256" key="1">
    <source>
        <dbReference type="SAM" id="MobiDB-lite"/>
    </source>
</evidence>
<name>A0AAF0IRF3_9BASI</name>
<dbReference type="EMBL" id="CP119934">
    <property type="protein sequence ID" value="WFD02387.1"/>
    <property type="molecule type" value="Genomic_DNA"/>
</dbReference>
<proteinExistence type="predicted"/>
<feature type="compositionally biased region" description="Low complexity" evidence="1">
    <location>
        <begin position="225"/>
        <end position="237"/>
    </location>
</feature>
<evidence type="ECO:0000313" key="3">
    <source>
        <dbReference type="Proteomes" id="UP001214603"/>
    </source>
</evidence>
<feature type="compositionally biased region" description="Acidic residues" evidence="1">
    <location>
        <begin position="18"/>
        <end position="33"/>
    </location>
</feature>
<accession>A0AAF0IRF3</accession>
<feature type="compositionally biased region" description="Pro residues" evidence="1">
    <location>
        <begin position="252"/>
        <end position="261"/>
    </location>
</feature>
<dbReference type="GO" id="GO:0042393">
    <property type="term" value="F:histone binding"/>
    <property type="evidence" value="ECO:0007669"/>
    <property type="project" value="InterPro"/>
</dbReference>
<reference evidence="2" key="1">
    <citation type="submission" date="2023-03" db="EMBL/GenBank/DDBJ databases">
        <title>Mating type loci evolution in Malassezia.</title>
        <authorList>
            <person name="Coelho M.A."/>
        </authorList>
    </citation>
    <scope>NUCLEOTIDE SEQUENCE</scope>
    <source>
        <strain evidence="2">CBS 7876</strain>
    </source>
</reference>
<feature type="compositionally biased region" description="Low complexity" evidence="1">
    <location>
        <begin position="157"/>
        <end position="169"/>
    </location>
</feature>
<dbReference type="AlphaFoldDB" id="A0AAF0IRF3"/>
<sequence length="306" mass="34808">MSQTYQNAFILQSFGLDQPEESEQVWSEAEEQEQAGPSAPYPSPRREYKQGCPPQVKYDDEGNETFEWAWYQSVERLRNTWDGIMKRYSEAHFEDQDEIYLGRLRVPGDEPRLIRDRGSLRALKNRSSLDQFMHEELPQYYEGDEGDADGARPPPASFRAAPAPPFRRSIPMRAFDDDDEDLQEFMRQEARRREILGDEEDDVVDLREWDGVTPVEDAARPAPPRAAELAAPRAASPTVPRAPDDASVRGPSLPPPRPSSPDPNIAVELDIYRSVKREAVEQLLRSDTLGRAPVPYEIPGLLQMLS</sequence>
<dbReference type="Pfam" id="PF10384">
    <property type="entry name" value="Scm3"/>
    <property type="match status" value="1"/>
</dbReference>
<organism evidence="2 3">
    <name type="scientific">Malassezia obtusa</name>
    <dbReference type="NCBI Taxonomy" id="76774"/>
    <lineage>
        <taxon>Eukaryota</taxon>
        <taxon>Fungi</taxon>
        <taxon>Dikarya</taxon>
        <taxon>Basidiomycota</taxon>
        <taxon>Ustilaginomycotina</taxon>
        <taxon>Malasseziomycetes</taxon>
        <taxon>Malasseziales</taxon>
        <taxon>Malasseziaceae</taxon>
        <taxon>Malassezia</taxon>
    </lineage>
</organism>
<protein>
    <submittedName>
        <fullName evidence="2">Uncharacterized protein</fullName>
    </submittedName>
</protein>
<feature type="region of interest" description="Disordered" evidence="1">
    <location>
        <begin position="12"/>
        <end position="53"/>
    </location>
</feature>
<feature type="region of interest" description="Disordered" evidence="1">
    <location>
        <begin position="141"/>
        <end position="178"/>
    </location>
</feature>
<dbReference type="InterPro" id="IPR018465">
    <property type="entry name" value="Scm3/HJURP"/>
</dbReference>
<keyword evidence="3" id="KW-1185">Reference proteome</keyword>
<dbReference type="GO" id="GO:0005634">
    <property type="term" value="C:nucleus"/>
    <property type="evidence" value="ECO:0007669"/>
    <property type="project" value="InterPro"/>
</dbReference>
<evidence type="ECO:0000313" key="2">
    <source>
        <dbReference type="EMBL" id="WFD02387.1"/>
    </source>
</evidence>